<dbReference type="SUPFAM" id="SSF161098">
    <property type="entry name" value="MetI-like"/>
    <property type="match status" value="1"/>
</dbReference>
<feature type="transmembrane region" description="Helical" evidence="9">
    <location>
        <begin position="25"/>
        <end position="45"/>
    </location>
</feature>
<dbReference type="Pfam" id="PF00528">
    <property type="entry name" value="BPD_transp_1"/>
    <property type="match status" value="1"/>
</dbReference>
<evidence type="ECO:0000313" key="12">
    <source>
        <dbReference type="EMBL" id="CUS04424.2"/>
    </source>
</evidence>
<dbReference type="InterPro" id="IPR000515">
    <property type="entry name" value="MetI-like"/>
</dbReference>
<dbReference type="RefSeq" id="WP_095043756.1">
    <property type="nucleotide sequence ID" value="NZ_LN890655.1"/>
</dbReference>
<proteinExistence type="inferred from homology"/>
<protein>
    <recommendedName>
        <fullName evidence="10">Maltose/maltodextrin transport system permease protein</fullName>
    </recommendedName>
</protein>
<feature type="transmembrane region" description="Helical" evidence="9">
    <location>
        <begin position="82"/>
        <end position="103"/>
    </location>
</feature>
<sequence>MAAIEVKPDKGGSSKREQPITASGTLLRILGLIIFDAFALFFIYLLLSDGYWPLAGIIGVITVLMNYIFLSPAAYPMRWMSPGLAFMLLISVYPILFTIYISFTNFGASNLLPKAQAIEVLGQRTFLPETGATLRYTVFVNEANSEEFGLWLTGGEEAFFATPGTEFTAEEIGATGFDADGVPATIPGWRALTRAETVRNITAISANSFGAEETAVSLTGRLGEAAQLQQRYVWDEEQNAIIDKRDNITFVADPATGFFTSAEGQRLSPGFQVNIGLQNYQRFLTDPSFRGPLLRIFAWNVTFALLSVLFSFGLGLMIAIVFGRTMPGQRIIKSLLIIPFAVPQVITLLVWRGILNPLEGVVPNMLQSIFNQPVGWPPFFADPTWVKVALIVINVWLAYPYFMLISSGALQAIPTDMYEAADIDGASAWQAFRGLTLPMLLVAVGPLLISSFTVNFNSFNVIYLFNSGGPPMVGTALPAGHSDILISYVYNLAFGRGLALYGYASAITIMIFFMMVIVTIFQHRRMASWEETTN</sequence>
<keyword evidence="6 9" id="KW-0812">Transmembrane</keyword>
<dbReference type="InterPro" id="IPR035906">
    <property type="entry name" value="MetI-like_sf"/>
</dbReference>
<dbReference type="Gene3D" id="1.10.3720.10">
    <property type="entry name" value="MetI-like"/>
    <property type="match status" value="1"/>
</dbReference>
<dbReference type="Pfam" id="PF16296">
    <property type="entry name" value="TM_PBP2_N"/>
    <property type="match status" value="1"/>
</dbReference>
<dbReference type="EMBL" id="LN890655">
    <property type="protein sequence ID" value="CUS04424.2"/>
    <property type="molecule type" value="Genomic_DNA"/>
</dbReference>
<dbReference type="Gene3D" id="3.10.650.10">
    <property type="entry name" value="MalF N-terminal region-like"/>
    <property type="match status" value="1"/>
</dbReference>
<evidence type="ECO:0000256" key="4">
    <source>
        <dbReference type="ARBA" id="ARBA00022475"/>
    </source>
</evidence>
<evidence type="ECO:0000313" key="13">
    <source>
        <dbReference type="Proteomes" id="UP000215027"/>
    </source>
</evidence>
<keyword evidence="5 10" id="KW-0762">Sugar transport</keyword>
<reference evidence="12" key="1">
    <citation type="submission" date="2016-01" db="EMBL/GenBank/DDBJ databases">
        <authorList>
            <person name="Mcilroy J.S."/>
            <person name="Karst M S."/>
            <person name="Albertsen M."/>
        </authorList>
    </citation>
    <scope>NUCLEOTIDE SEQUENCE</scope>
    <source>
        <strain evidence="12">Cfx-K</strain>
    </source>
</reference>
<keyword evidence="13" id="KW-1185">Reference proteome</keyword>
<evidence type="ECO:0000256" key="2">
    <source>
        <dbReference type="ARBA" id="ARBA00009047"/>
    </source>
</evidence>
<organism evidence="12 13">
    <name type="scientific">Candidatus Promineifilum breve</name>
    <dbReference type="NCBI Taxonomy" id="1806508"/>
    <lineage>
        <taxon>Bacteria</taxon>
        <taxon>Bacillati</taxon>
        <taxon>Chloroflexota</taxon>
        <taxon>Ardenticatenia</taxon>
        <taxon>Candidatus Promineifilales</taxon>
        <taxon>Candidatus Promineifilaceae</taxon>
        <taxon>Candidatus Promineifilum</taxon>
    </lineage>
</organism>
<feature type="transmembrane region" description="Helical" evidence="9">
    <location>
        <begin position="297"/>
        <end position="322"/>
    </location>
</feature>
<evidence type="ECO:0000256" key="10">
    <source>
        <dbReference type="RuleBase" id="RU367050"/>
    </source>
</evidence>
<feature type="transmembrane region" description="Helical" evidence="9">
    <location>
        <begin position="51"/>
        <end position="70"/>
    </location>
</feature>
<evidence type="ECO:0000256" key="7">
    <source>
        <dbReference type="ARBA" id="ARBA00022989"/>
    </source>
</evidence>
<dbReference type="CDD" id="cd06261">
    <property type="entry name" value="TM_PBP2"/>
    <property type="match status" value="1"/>
</dbReference>
<feature type="transmembrane region" description="Helical" evidence="9">
    <location>
        <begin position="500"/>
        <end position="521"/>
    </location>
</feature>
<dbReference type="GO" id="GO:0015423">
    <property type="term" value="F:ABC-type maltose transporter activity"/>
    <property type="evidence" value="ECO:0007669"/>
    <property type="project" value="TreeGrafter"/>
</dbReference>
<dbReference type="AlphaFoldDB" id="A0A160T3P8"/>
<dbReference type="Proteomes" id="UP000215027">
    <property type="component" value="Chromosome I"/>
</dbReference>
<keyword evidence="8 9" id="KW-0472">Membrane</keyword>
<feature type="transmembrane region" description="Helical" evidence="9">
    <location>
        <begin position="334"/>
        <end position="354"/>
    </location>
</feature>
<dbReference type="GO" id="GO:1990060">
    <property type="term" value="C:maltose transport complex"/>
    <property type="evidence" value="ECO:0007669"/>
    <property type="project" value="TreeGrafter"/>
</dbReference>
<feature type="domain" description="ABC transmembrane type-1" evidence="11">
    <location>
        <begin position="297"/>
        <end position="522"/>
    </location>
</feature>
<feature type="transmembrane region" description="Helical" evidence="9">
    <location>
        <begin position="385"/>
        <end position="404"/>
    </location>
</feature>
<evidence type="ECO:0000256" key="9">
    <source>
        <dbReference type="RuleBase" id="RU363032"/>
    </source>
</evidence>
<feature type="transmembrane region" description="Helical" evidence="9">
    <location>
        <begin position="440"/>
        <end position="465"/>
    </location>
</feature>
<evidence type="ECO:0000259" key="11">
    <source>
        <dbReference type="PROSITE" id="PS50928"/>
    </source>
</evidence>
<dbReference type="InterPro" id="IPR032550">
    <property type="entry name" value="TM_PBP2_N"/>
</dbReference>
<dbReference type="InterPro" id="IPR035277">
    <property type="entry name" value="MalF_N"/>
</dbReference>
<gene>
    <name evidence="12" type="ORF">CFX0092_A2546</name>
</gene>
<dbReference type="InterPro" id="IPR047103">
    <property type="entry name" value="MalF_P2_sf"/>
</dbReference>
<comment type="function">
    <text evidence="10">Part of the ABC transporter complex MalEFGK involved in maltose/maltodextrin import. Probably responsible for the translocation of the substrate across the membrane.</text>
</comment>
<comment type="subcellular location">
    <subcellularLocation>
        <location evidence="1 9">Cell membrane</location>
        <topology evidence="1 9">Multi-pass membrane protein</topology>
    </subcellularLocation>
</comment>
<dbReference type="SUPFAM" id="SSF160964">
    <property type="entry name" value="MalF N-terminal region-like"/>
    <property type="match status" value="1"/>
</dbReference>
<dbReference type="GO" id="GO:0042956">
    <property type="term" value="P:maltodextrin transmembrane transport"/>
    <property type="evidence" value="ECO:0007669"/>
    <property type="project" value="TreeGrafter"/>
</dbReference>
<keyword evidence="7 9" id="KW-1133">Transmembrane helix</keyword>
<dbReference type="Gene3D" id="2.40.430.10">
    <property type="entry name" value="D-maltodextrin-binding protein, MBP"/>
    <property type="match status" value="1"/>
</dbReference>
<dbReference type="PANTHER" id="PTHR47314">
    <property type="entry name" value="MALTOSE/MALTODEXTRIN TRANSPORT SYSTEM PERMEASE PROTEIN MALF"/>
    <property type="match status" value="1"/>
</dbReference>
<comment type="similarity">
    <text evidence="2 10">Belongs to the binding-protein-dependent transport system permease family. MalFG subfamily.</text>
</comment>
<dbReference type="OrthoDB" id="9778687at2"/>
<dbReference type="PROSITE" id="PS50928">
    <property type="entry name" value="ABC_TM1"/>
    <property type="match status" value="1"/>
</dbReference>
<accession>A0A160T3P8</accession>
<evidence type="ECO:0000256" key="5">
    <source>
        <dbReference type="ARBA" id="ARBA00022597"/>
    </source>
</evidence>
<dbReference type="Gene3D" id="1.20.58.370">
    <property type="entry name" value="MalF N-terminal region-like"/>
    <property type="match status" value="1"/>
</dbReference>
<evidence type="ECO:0000256" key="3">
    <source>
        <dbReference type="ARBA" id="ARBA00022448"/>
    </source>
</evidence>
<evidence type="ECO:0000256" key="8">
    <source>
        <dbReference type="ARBA" id="ARBA00023136"/>
    </source>
</evidence>
<keyword evidence="3 9" id="KW-0813">Transport</keyword>
<evidence type="ECO:0000256" key="6">
    <source>
        <dbReference type="ARBA" id="ARBA00022692"/>
    </source>
</evidence>
<dbReference type="PANTHER" id="PTHR47314:SF1">
    <property type="entry name" value="MALTOSE_MALTODEXTRIN TRANSPORT SYSTEM PERMEASE PROTEIN MALF"/>
    <property type="match status" value="1"/>
</dbReference>
<name>A0A160T3P8_9CHLR</name>
<evidence type="ECO:0000256" key="1">
    <source>
        <dbReference type="ARBA" id="ARBA00004651"/>
    </source>
</evidence>
<dbReference type="KEGG" id="pbf:CFX0092_A2546"/>
<keyword evidence="4 10" id="KW-1003">Cell membrane</keyword>